<keyword evidence="4" id="KW-0633">Potassium transport</keyword>
<sequence length="224" mass="24614">MTAENTDVEAGRTPERVGFFTDAVFAIAMTLLVIEIPRPEEAPEFSVGDGVSKTQAAGHLWHFLTGQTGSFVAYLLAFFMLWTAWRQHHTLFDRIGRLSPGLVAWHFPLLLLIGFLPYPATVYGHHTANPAAALLFVLTVGGLLICRAGVQSQALRDDLLHAHVDASEVAAGARASWIVAAYWLVTIVLCWWTPWVIIAWTLTPVLGAILNRGSRRRRTSIGSS</sequence>
<evidence type="ECO:0000256" key="10">
    <source>
        <dbReference type="ARBA" id="ARBA00023136"/>
    </source>
</evidence>
<dbReference type="PATRIC" id="fig|1246995.3.peg.5287"/>
<dbReference type="PANTHER" id="PTHR31462">
    <property type="entry name" value="ENDOSOMAL/LYSOSOMAL POTASSIUM CHANNEL TMEM175"/>
    <property type="match status" value="1"/>
</dbReference>
<keyword evidence="8 13" id="KW-1133">Transmembrane helix</keyword>
<evidence type="ECO:0000256" key="13">
    <source>
        <dbReference type="SAM" id="Phobius"/>
    </source>
</evidence>
<evidence type="ECO:0000256" key="2">
    <source>
        <dbReference type="ARBA" id="ARBA00006920"/>
    </source>
</evidence>
<protein>
    <recommendedName>
        <fullName evidence="16">DUF1211 domain-containing protein</fullName>
    </recommendedName>
</protein>
<evidence type="ECO:0000313" key="14">
    <source>
        <dbReference type="EMBL" id="AGZ43481.1"/>
    </source>
</evidence>
<keyword evidence="3" id="KW-0813">Transport</keyword>
<evidence type="ECO:0000256" key="8">
    <source>
        <dbReference type="ARBA" id="ARBA00022989"/>
    </source>
</evidence>
<evidence type="ECO:0000256" key="4">
    <source>
        <dbReference type="ARBA" id="ARBA00022538"/>
    </source>
</evidence>
<dbReference type="Proteomes" id="UP000017746">
    <property type="component" value="Chromosome"/>
</dbReference>
<keyword evidence="11" id="KW-0407">Ion channel</keyword>
<keyword evidence="9" id="KW-0406">Ion transport</keyword>
<evidence type="ECO:0000256" key="12">
    <source>
        <dbReference type="ARBA" id="ARBA00034430"/>
    </source>
</evidence>
<dbReference type="Pfam" id="PF06736">
    <property type="entry name" value="TMEM175"/>
    <property type="match status" value="1"/>
</dbReference>
<comment type="catalytic activity">
    <reaction evidence="12">
        <text>K(+)(in) = K(+)(out)</text>
        <dbReference type="Rhea" id="RHEA:29463"/>
        <dbReference type="ChEBI" id="CHEBI:29103"/>
    </reaction>
</comment>
<reference evidence="14 15" key="1">
    <citation type="journal article" date="2014" name="J. Biotechnol.">
        <title>Complete genome sequence of the actinobacterium Actinoplanes friuliensis HAG 010964, producer of the lipopeptide antibiotic friulimycin.</title>
        <authorList>
            <person name="Ruckert C."/>
            <person name="Szczepanowski R."/>
            <person name="Albersmeier A."/>
            <person name="Goesmann A."/>
            <person name="Fischer N."/>
            <person name="Steinkamper A."/>
            <person name="Puhler A."/>
            <person name="Biener R."/>
            <person name="Schwartz D."/>
            <person name="Kalinowski J."/>
        </authorList>
    </citation>
    <scope>NUCLEOTIDE SEQUENCE [LARGE SCALE GENOMIC DNA]</scope>
    <source>
        <strain evidence="14 15">DSM 7358</strain>
    </source>
</reference>
<proteinExistence type="inferred from homology"/>
<comment type="subcellular location">
    <subcellularLocation>
        <location evidence="1">Membrane</location>
        <topology evidence="1">Multi-pass membrane protein</topology>
    </subcellularLocation>
</comment>
<dbReference type="RefSeq" id="WP_023364224.1">
    <property type="nucleotide sequence ID" value="NC_022657.1"/>
</dbReference>
<feature type="transmembrane region" description="Helical" evidence="13">
    <location>
        <begin position="60"/>
        <end position="82"/>
    </location>
</feature>
<keyword evidence="10 13" id="KW-0472">Membrane</keyword>
<comment type="similarity">
    <text evidence="2">Belongs to the TMEM175 family.</text>
</comment>
<evidence type="ECO:0000256" key="3">
    <source>
        <dbReference type="ARBA" id="ARBA00022448"/>
    </source>
</evidence>
<dbReference type="PANTHER" id="PTHR31462:SF5">
    <property type="entry name" value="ENDOSOMAL_LYSOSOMAL PROTON CHANNEL TMEM175"/>
    <property type="match status" value="1"/>
</dbReference>
<dbReference type="GO" id="GO:0016020">
    <property type="term" value="C:membrane"/>
    <property type="evidence" value="ECO:0007669"/>
    <property type="project" value="UniProtKB-SubCell"/>
</dbReference>
<evidence type="ECO:0000256" key="7">
    <source>
        <dbReference type="ARBA" id="ARBA00022958"/>
    </source>
</evidence>
<dbReference type="InterPro" id="IPR010617">
    <property type="entry name" value="TMEM175-like"/>
</dbReference>
<keyword evidence="7" id="KW-0630">Potassium</keyword>
<feature type="transmembrane region" description="Helical" evidence="13">
    <location>
        <begin position="102"/>
        <end position="120"/>
    </location>
</feature>
<dbReference type="EMBL" id="CP006272">
    <property type="protein sequence ID" value="AGZ43481.1"/>
    <property type="molecule type" value="Genomic_DNA"/>
</dbReference>
<dbReference type="STRING" id="1246995.AFR_26085"/>
<dbReference type="GO" id="GO:0015252">
    <property type="term" value="F:proton channel activity"/>
    <property type="evidence" value="ECO:0007669"/>
    <property type="project" value="InterPro"/>
</dbReference>
<keyword evidence="6" id="KW-0631">Potassium channel</keyword>
<feature type="transmembrane region" description="Helical" evidence="13">
    <location>
        <begin position="191"/>
        <end position="210"/>
    </location>
</feature>
<evidence type="ECO:0008006" key="16">
    <source>
        <dbReference type="Google" id="ProtNLM"/>
    </source>
</evidence>
<dbReference type="eggNOG" id="COG3548">
    <property type="taxonomic scope" value="Bacteria"/>
</dbReference>
<feature type="transmembrane region" description="Helical" evidence="13">
    <location>
        <begin position="132"/>
        <end position="150"/>
    </location>
</feature>
<evidence type="ECO:0000256" key="9">
    <source>
        <dbReference type="ARBA" id="ARBA00023065"/>
    </source>
</evidence>
<dbReference type="AlphaFoldDB" id="U5W6A4"/>
<accession>U5W6A4</accession>
<evidence type="ECO:0000256" key="6">
    <source>
        <dbReference type="ARBA" id="ARBA00022826"/>
    </source>
</evidence>
<dbReference type="KEGG" id="afs:AFR_26085"/>
<evidence type="ECO:0000313" key="15">
    <source>
        <dbReference type="Proteomes" id="UP000017746"/>
    </source>
</evidence>
<dbReference type="OrthoDB" id="7626281at2"/>
<evidence type="ECO:0000256" key="5">
    <source>
        <dbReference type="ARBA" id="ARBA00022692"/>
    </source>
</evidence>
<dbReference type="GO" id="GO:0005267">
    <property type="term" value="F:potassium channel activity"/>
    <property type="evidence" value="ECO:0007669"/>
    <property type="project" value="UniProtKB-KW"/>
</dbReference>
<evidence type="ECO:0000256" key="1">
    <source>
        <dbReference type="ARBA" id="ARBA00004141"/>
    </source>
</evidence>
<evidence type="ECO:0000256" key="11">
    <source>
        <dbReference type="ARBA" id="ARBA00023303"/>
    </source>
</evidence>
<organism evidence="14 15">
    <name type="scientific">Actinoplanes friuliensis DSM 7358</name>
    <dbReference type="NCBI Taxonomy" id="1246995"/>
    <lineage>
        <taxon>Bacteria</taxon>
        <taxon>Bacillati</taxon>
        <taxon>Actinomycetota</taxon>
        <taxon>Actinomycetes</taxon>
        <taxon>Micromonosporales</taxon>
        <taxon>Micromonosporaceae</taxon>
        <taxon>Actinoplanes</taxon>
    </lineage>
</organism>
<keyword evidence="15" id="KW-1185">Reference proteome</keyword>
<dbReference type="HOGENOM" id="CLU_090238_3_0_11"/>
<keyword evidence="5 13" id="KW-0812">Transmembrane</keyword>
<gene>
    <name evidence="14" type="ORF">AFR_26085</name>
</gene>
<name>U5W6A4_9ACTN</name>